<dbReference type="SMART" id="SM00346">
    <property type="entry name" value="HTH_ICLR"/>
    <property type="match status" value="1"/>
</dbReference>
<reference evidence="6 7" key="1">
    <citation type="submission" date="2019-04" db="EMBL/GenBank/DDBJ databases">
        <authorList>
            <person name="Li J."/>
        </authorList>
    </citation>
    <scope>NUCLEOTIDE SEQUENCE [LARGE SCALE GENOMIC DNA]</scope>
    <source>
        <strain evidence="6 7">KCTC 42687</strain>
    </source>
</reference>
<dbReference type="SUPFAM" id="SSF55781">
    <property type="entry name" value="GAF domain-like"/>
    <property type="match status" value="1"/>
</dbReference>
<dbReference type="Gene3D" id="1.10.10.10">
    <property type="entry name" value="Winged helix-like DNA-binding domain superfamily/Winged helix DNA-binding domain"/>
    <property type="match status" value="1"/>
</dbReference>
<evidence type="ECO:0000313" key="6">
    <source>
        <dbReference type="EMBL" id="TJZ91461.1"/>
    </source>
</evidence>
<keyword evidence="1" id="KW-0805">Transcription regulation</keyword>
<dbReference type="Proteomes" id="UP000309747">
    <property type="component" value="Unassembled WGS sequence"/>
</dbReference>
<dbReference type="PANTHER" id="PTHR30136:SF34">
    <property type="entry name" value="TRANSCRIPTIONAL REGULATOR"/>
    <property type="match status" value="1"/>
</dbReference>
<sequence length="265" mass="28950">MPVADDQPVSARPEAQDALFIQSLARGMSVLESFQGAERALTLTQIAARTGLTRSAAQRLVHTFRKLGYLTLAEDGRGFRLDLPVLDLTHDYLRMNPLVRRASPILLELRRNARERIDLSLFDGPRMVYAARMQSKRETFFATLVGNSVPTACTSGGWAVMAMLPAPEAEALLAKARHPQMTPRTLTDPDAIRTQIAQARRDGHALALEQILMGEVALGVAIPDATGRPVAAIHIAASLAEWDPEEFRRRMAPLAAEAVRSIVAG</sequence>
<dbReference type="Gene3D" id="3.30.450.40">
    <property type="match status" value="1"/>
</dbReference>
<name>A0A4U0R8L4_9RHOB</name>
<dbReference type="InterPro" id="IPR029016">
    <property type="entry name" value="GAF-like_dom_sf"/>
</dbReference>
<dbReference type="PANTHER" id="PTHR30136">
    <property type="entry name" value="HELIX-TURN-HELIX TRANSCRIPTIONAL REGULATOR, ICLR FAMILY"/>
    <property type="match status" value="1"/>
</dbReference>
<dbReference type="InterPro" id="IPR050707">
    <property type="entry name" value="HTH_MetabolicPath_Reg"/>
</dbReference>
<feature type="domain" description="IclR-ED" evidence="5">
    <location>
        <begin position="84"/>
        <end position="265"/>
    </location>
</feature>
<dbReference type="EMBL" id="SUNI01000010">
    <property type="protein sequence ID" value="TJZ91461.1"/>
    <property type="molecule type" value="Genomic_DNA"/>
</dbReference>
<protein>
    <submittedName>
        <fullName evidence="6">IclR family transcriptional regulator</fullName>
    </submittedName>
</protein>
<evidence type="ECO:0000256" key="2">
    <source>
        <dbReference type="ARBA" id="ARBA00023125"/>
    </source>
</evidence>
<keyword evidence="7" id="KW-1185">Reference proteome</keyword>
<feature type="domain" description="HTH iclR-type" evidence="4">
    <location>
        <begin position="21"/>
        <end position="83"/>
    </location>
</feature>
<organism evidence="6 7">
    <name type="scientific">Paracoccus gahaiensis</name>
    <dbReference type="NCBI Taxonomy" id="1706839"/>
    <lineage>
        <taxon>Bacteria</taxon>
        <taxon>Pseudomonadati</taxon>
        <taxon>Pseudomonadota</taxon>
        <taxon>Alphaproteobacteria</taxon>
        <taxon>Rhodobacterales</taxon>
        <taxon>Paracoccaceae</taxon>
        <taxon>Paracoccus</taxon>
    </lineage>
</organism>
<dbReference type="GO" id="GO:0003700">
    <property type="term" value="F:DNA-binding transcription factor activity"/>
    <property type="evidence" value="ECO:0007669"/>
    <property type="project" value="TreeGrafter"/>
</dbReference>
<accession>A0A4U0R8L4</accession>
<dbReference type="PROSITE" id="PS51078">
    <property type="entry name" value="ICLR_ED"/>
    <property type="match status" value="1"/>
</dbReference>
<dbReference type="InterPro" id="IPR014757">
    <property type="entry name" value="Tscrpt_reg_IclR_C"/>
</dbReference>
<comment type="caution">
    <text evidence="6">The sequence shown here is derived from an EMBL/GenBank/DDBJ whole genome shotgun (WGS) entry which is preliminary data.</text>
</comment>
<gene>
    <name evidence="6" type="ORF">FA743_11695</name>
</gene>
<dbReference type="GO" id="GO:0045892">
    <property type="term" value="P:negative regulation of DNA-templated transcription"/>
    <property type="evidence" value="ECO:0007669"/>
    <property type="project" value="TreeGrafter"/>
</dbReference>
<keyword evidence="2" id="KW-0238">DNA-binding</keyword>
<dbReference type="InterPro" id="IPR036390">
    <property type="entry name" value="WH_DNA-bd_sf"/>
</dbReference>
<keyword evidence="3" id="KW-0804">Transcription</keyword>
<evidence type="ECO:0000256" key="3">
    <source>
        <dbReference type="ARBA" id="ARBA00023163"/>
    </source>
</evidence>
<dbReference type="InterPro" id="IPR005471">
    <property type="entry name" value="Tscrpt_reg_IclR_N"/>
</dbReference>
<dbReference type="AlphaFoldDB" id="A0A4U0R8L4"/>
<evidence type="ECO:0000259" key="4">
    <source>
        <dbReference type="PROSITE" id="PS51077"/>
    </source>
</evidence>
<dbReference type="SUPFAM" id="SSF46785">
    <property type="entry name" value="Winged helix' DNA-binding domain"/>
    <property type="match status" value="1"/>
</dbReference>
<dbReference type="OrthoDB" id="9807558at2"/>
<evidence type="ECO:0000256" key="1">
    <source>
        <dbReference type="ARBA" id="ARBA00023015"/>
    </source>
</evidence>
<dbReference type="PROSITE" id="PS51077">
    <property type="entry name" value="HTH_ICLR"/>
    <property type="match status" value="1"/>
</dbReference>
<dbReference type="InterPro" id="IPR036388">
    <property type="entry name" value="WH-like_DNA-bd_sf"/>
</dbReference>
<dbReference type="Pfam" id="PF09339">
    <property type="entry name" value="HTH_IclR"/>
    <property type="match status" value="1"/>
</dbReference>
<dbReference type="Pfam" id="PF01614">
    <property type="entry name" value="IclR_C"/>
    <property type="match status" value="1"/>
</dbReference>
<dbReference type="GO" id="GO:0003677">
    <property type="term" value="F:DNA binding"/>
    <property type="evidence" value="ECO:0007669"/>
    <property type="project" value="UniProtKB-KW"/>
</dbReference>
<evidence type="ECO:0000313" key="7">
    <source>
        <dbReference type="Proteomes" id="UP000309747"/>
    </source>
</evidence>
<proteinExistence type="predicted"/>
<evidence type="ECO:0000259" key="5">
    <source>
        <dbReference type="PROSITE" id="PS51078"/>
    </source>
</evidence>